<dbReference type="GO" id="GO:0003682">
    <property type="term" value="F:chromatin binding"/>
    <property type="evidence" value="ECO:0007669"/>
    <property type="project" value="TreeGrafter"/>
</dbReference>
<accession>A0A0C3CZI3</accession>
<organism evidence="7 8">
    <name type="scientific">Hebeloma cylindrosporum</name>
    <dbReference type="NCBI Taxonomy" id="76867"/>
    <lineage>
        <taxon>Eukaryota</taxon>
        <taxon>Fungi</taxon>
        <taxon>Dikarya</taxon>
        <taxon>Basidiomycota</taxon>
        <taxon>Agaricomycotina</taxon>
        <taxon>Agaricomycetes</taxon>
        <taxon>Agaricomycetidae</taxon>
        <taxon>Agaricales</taxon>
        <taxon>Agaricineae</taxon>
        <taxon>Hymenogastraceae</taxon>
        <taxon>Hebeloma</taxon>
    </lineage>
</organism>
<keyword evidence="8" id="KW-1185">Reference proteome</keyword>
<proteinExistence type="inferred from homology"/>
<keyword evidence="4" id="KW-0539">Nucleus</keyword>
<evidence type="ECO:0000256" key="4">
    <source>
        <dbReference type="ARBA" id="ARBA00023242"/>
    </source>
</evidence>
<dbReference type="Pfam" id="PF02724">
    <property type="entry name" value="CDC45"/>
    <property type="match status" value="1"/>
</dbReference>
<dbReference type="GO" id="GO:0031261">
    <property type="term" value="C:DNA replication preinitiation complex"/>
    <property type="evidence" value="ECO:0007669"/>
    <property type="project" value="TreeGrafter"/>
</dbReference>
<dbReference type="PANTHER" id="PTHR10507:SF0">
    <property type="entry name" value="CELL DIVISION CONTROL PROTEIN 45 HOMOLOG"/>
    <property type="match status" value="1"/>
</dbReference>
<reference evidence="8" key="2">
    <citation type="submission" date="2015-01" db="EMBL/GenBank/DDBJ databases">
        <title>Evolutionary Origins and Diversification of the Mycorrhizal Mutualists.</title>
        <authorList>
            <consortium name="DOE Joint Genome Institute"/>
            <consortium name="Mycorrhizal Genomics Consortium"/>
            <person name="Kohler A."/>
            <person name="Kuo A."/>
            <person name="Nagy L.G."/>
            <person name="Floudas D."/>
            <person name="Copeland A."/>
            <person name="Barry K.W."/>
            <person name="Cichocki N."/>
            <person name="Veneault-Fourrey C."/>
            <person name="LaButti K."/>
            <person name="Lindquist E.A."/>
            <person name="Lipzen A."/>
            <person name="Lundell T."/>
            <person name="Morin E."/>
            <person name="Murat C."/>
            <person name="Riley R."/>
            <person name="Ohm R."/>
            <person name="Sun H."/>
            <person name="Tunlid A."/>
            <person name="Henrissat B."/>
            <person name="Grigoriev I.V."/>
            <person name="Hibbett D.S."/>
            <person name="Martin F."/>
        </authorList>
    </citation>
    <scope>NUCLEOTIDE SEQUENCE [LARGE SCALE GENOMIC DNA]</scope>
    <source>
        <strain evidence="8">h7</strain>
    </source>
</reference>
<keyword evidence="3" id="KW-0235">DNA replication</keyword>
<gene>
    <name evidence="7" type="ORF">M413DRAFT_59237</name>
</gene>
<dbReference type="STRING" id="686832.A0A0C3CZI3"/>
<feature type="region of interest" description="Disordered" evidence="6">
    <location>
        <begin position="485"/>
        <end position="504"/>
    </location>
</feature>
<comment type="similarity">
    <text evidence="2">Belongs to the CDC45 family.</text>
</comment>
<dbReference type="Proteomes" id="UP000053424">
    <property type="component" value="Unassembled WGS sequence"/>
</dbReference>
<feature type="compositionally biased region" description="Acidic residues" evidence="6">
    <location>
        <begin position="186"/>
        <end position="199"/>
    </location>
</feature>
<evidence type="ECO:0000256" key="2">
    <source>
        <dbReference type="ARBA" id="ARBA00010727"/>
    </source>
</evidence>
<feature type="region of interest" description="Disordered" evidence="6">
    <location>
        <begin position="186"/>
        <end position="237"/>
    </location>
</feature>
<dbReference type="PANTHER" id="PTHR10507">
    <property type="entry name" value="CDC45-RELATED PROTEIN"/>
    <property type="match status" value="1"/>
</dbReference>
<evidence type="ECO:0000256" key="6">
    <source>
        <dbReference type="SAM" id="MobiDB-lite"/>
    </source>
</evidence>
<evidence type="ECO:0000256" key="5">
    <source>
        <dbReference type="ARBA" id="ARBA00023306"/>
    </source>
</evidence>
<dbReference type="AlphaFoldDB" id="A0A0C3CZI3"/>
<dbReference type="HOGENOM" id="CLU_005871_3_0_1"/>
<evidence type="ECO:0008006" key="9">
    <source>
        <dbReference type="Google" id="ProtNLM"/>
    </source>
</evidence>
<dbReference type="EMBL" id="KN831768">
    <property type="protein sequence ID" value="KIM49256.1"/>
    <property type="molecule type" value="Genomic_DNA"/>
</dbReference>
<dbReference type="GO" id="GO:0003697">
    <property type="term" value="F:single-stranded DNA binding"/>
    <property type="evidence" value="ECO:0007669"/>
    <property type="project" value="TreeGrafter"/>
</dbReference>
<protein>
    <recommendedName>
        <fullName evidence="9">CDC45-like protein</fullName>
    </recommendedName>
</protein>
<evidence type="ECO:0000313" key="8">
    <source>
        <dbReference type="Proteomes" id="UP000053424"/>
    </source>
</evidence>
<feature type="compositionally biased region" description="Basic and acidic residues" evidence="6">
    <location>
        <begin position="223"/>
        <end position="237"/>
    </location>
</feature>
<dbReference type="GO" id="GO:0006270">
    <property type="term" value="P:DNA replication initiation"/>
    <property type="evidence" value="ECO:0007669"/>
    <property type="project" value="InterPro"/>
</dbReference>
<dbReference type="GO" id="GO:0000727">
    <property type="term" value="P:double-strand break repair via break-induced replication"/>
    <property type="evidence" value="ECO:0007669"/>
    <property type="project" value="TreeGrafter"/>
</dbReference>
<comment type="subcellular location">
    <subcellularLocation>
        <location evidence="1">Nucleus</location>
    </subcellularLocation>
</comment>
<evidence type="ECO:0000256" key="1">
    <source>
        <dbReference type="ARBA" id="ARBA00004123"/>
    </source>
</evidence>
<evidence type="ECO:0000313" key="7">
    <source>
        <dbReference type="EMBL" id="KIM49256.1"/>
    </source>
</evidence>
<sequence length="696" mass="78644">MVYLLPPQLAGNKASYLEAYNKILSAHRRSPLSSASSVIVLVAPNVDALSAARMLATLFKQDDVAYRIIPVVGRDGVQGVRDELKTNPDLHTLILIGMGSQLDLTSREDYFGNFNLKVTIHVIDSLRPQSLGNLFGGGENGERVFVWDDGEADKLGDVKKSWEILEYEPKPDSDDEDEDLLDEFEDDSELDDEDEEYDTLSEARSPTSKRRKGTRNATRKRRRVDEAPHRMSREEYDNHHEKVLKHYLCGNWHGQSAASTIYILATLLERVDNDFLWLAIMGLTFQYLTSHISRDDYEAFHSMYFDEVSRLNPQPTGNDVSHSLNSVKPDDMSVRTTEELRFMLFRHWNLYDAMFHSSYVAGKLGIWKEKGRQRLTGLLAKMGFSIPQTQQPYSHMDMDLKNSLIQKLNDIAPEYGLVELSYPSFMRCYGFHSQPLSAADAVEGISALLDVAEGMRMEIEIEGMRNGGEWFGSGKIWEASHSLQGDLKTRPDKGTGNTTNPQGDASIEVEETDVQPKDPQWWVKNFWAAYDALTDIPALRQSLSFAMSLQRAIIRQGTSIIDKQDIRSMRNHRVVVLTQGPDLALFSHPGILTRLALWLVDALRDKLPGTVVGGKAKKKSLPFVVACLNEPKGRYSVVGILAALDFGQIRKNHFSQAFLEAQRKSNADIQYGSFDLSIMEIDQRDLKTFLDALCEY</sequence>
<feature type="compositionally biased region" description="Basic residues" evidence="6">
    <location>
        <begin position="207"/>
        <end position="222"/>
    </location>
</feature>
<dbReference type="GO" id="GO:1902977">
    <property type="term" value="P:mitotic DNA replication preinitiation complex assembly"/>
    <property type="evidence" value="ECO:0007669"/>
    <property type="project" value="TreeGrafter"/>
</dbReference>
<evidence type="ECO:0000256" key="3">
    <source>
        <dbReference type="ARBA" id="ARBA00022705"/>
    </source>
</evidence>
<keyword evidence="5" id="KW-0131">Cell cycle</keyword>
<dbReference type="OrthoDB" id="10258882at2759"/>
<dbReference type="InterPro" id="IPR003874">
    <property type="entry name" value="CDC45"/>
</dbReference>
<reference evidence="7 8" key="1">
    <citation type="submission" date="2014-04" db="EMBL/GenBank/DDBJ databases">
        <authorList>
            <consortium name="DOE Joint Genome Institute"/>
            <person name="Kuo A."/>
            <person name="Gay G."/>
            <person name="Dore J."/>
            <person name="Kohler A."/>
            <person name="Nagy L.G."/>
            <person name="Floudas D."/>
            <person name="Copeland A."/>
            <person name="Barry K.W."/>
            <person name="Cichocki N."/>
            <person name="Veneault-Fourrey C."/>
            <person name="LaButti K."/>
            <person name="Lindquist E.A."/>
            <person name="Lipzen A."/>
            <person name="Lundell T."/>
            <person name="Morin E."/>
            <person name="Murat C."/>
            <person name="Sun H."/>
            <person name="Tunlid A."/>
            <person name="Henrissat B."/>
            <person name="Grigoriev I.V."/>
            <person name="Hibbett D.S."/>
            <person name="Martin F."/>
            <person name="Nordberg H.P."/>
            <person name="Cantor M.N."/>
            <person name="Hua S.X."/>
        </authorList>
    </citation>
    <scope>NUCLEOTIDE SEQUENCE [LARGE SCALE GENOMIC DNA]</scope>
    <source>
        <strain evidence="8">h7</strain>
    </source>
</reference>
<dbReference type="GO" id="GO:0003688">
    <property type="term" value="F:DNA replication origin binding"/>
    <property type="evidence" value="ECO:0007669"/>
    <property type="project" value="TreeGrafter"/>
</dbReference>
<name>A0A0C3CZI3_HEBCY</name>